<accession>A0ABV1I9Z0</accession>
<dbReference type="PANTHER" id="PTHR47566:SF1">
    <property type="entry name" value="PROTEIN NUD1"/>
    <property type="match status" value="1"/>
</dbReference>
<keyword evidence="4" id="KW-1185">Reference proteome</keyword>
<name>A0ABV1I9Z0_9FIRM</name>
<dbReference type="EMBL" id="JBBNGJ010000004">
    <property type="protein sequence ID" value="MEQ2592703.1"/>
    <property type="molecule type" value="Genomic_DNA"/>
</dbReference>
<reference evidence="3 4" key="1">
    <citation type="submission" date="2024-04" db="EMBL/GenBank/DDBJ databases">
        <title>Human intestinal bacterial collection.</title>
        <authorList>
            <person name="Pauvert C."/>
            <person name="Hitch T.C.A."/>
            <person name="Clavel T."/>
        </authorList>
    </citation>
    <scope>NUCLEOTIDE SEQUENCE [LARGE SCALE GENOMIC DNA]</scope>
    <source>
        <strain evidence="3 4">CLA-AA-H181</strain>
    </source>
</reference>
<evidence type="ECO:0000256" key="2">
    <source>
        <dbReference type="ARBA" id="ARBA00022737"/>
    </source>
</evidence>
<dbReference type="InterPro" id="IPR032675">
    <property type="entry name" value="LRR_dom_sf"/>
</dbReference>
<keyword evidence="2" id="KW-0677">Repeat</keyword>
<dbReference type="SUPFAM" id="SSF52058">
    <property type="entry name" value="L domain-like"/>
    <property type="match status" value="1"/>
</dbReference>
<dbReference type="InterPro" id="IPR001611">
    <property type="entry name" value="Leu-rich_rpt"/>
</dbReference>
<dbReference type="PANTHER" id="PTHR47566">
    <property type="match status" value="1"/>
</dbReference>
<sequence>MKYYFDTNSDGYLSKKERNNATLISAKYWKISSFKGIKYFPNLKYLDCGHNNLTSLDLSGNKKLEKLNCDYNKLTALSTGNTPKLRTLYCGNNSLKTLNVSKSRSLQKLFCKPNKLTKLDVRKNKKLTAKGGIIDADKGVKIIKK</sequence>
<protein>
    <submittedName>
        <fullName evidence="3">Leucine-rich repeat domain-containing protein</fullName>
    </submittedName>
</protein>
<dbReference type="Gene3D" id="3.80.10.10">
    <property type="entry name" value="Ribonuclease Inhibitor"/>
    <property type="match status" value="1"/>
</dbReference>
<keyword evidence="1" id="KW-0433">Leucine-rich repeat</keyword>
<dbReference type="InterPro" id="IPR025875">
    <property type="entry name" value="Leu-rich_rpt_4"/>
</dbReference>
<evidence type="ECO:0000256" key="1">
    <source>
        <dbReference type="ARBA" id="ARBA00022614"/>
    </source>
</evidence>
<dbReference type="InterPro" id="IPR052574">
    <property type="entry name" value="CDIRP"/>
</dbReference>
<comment type="caution">
    <text evidence="3">The sequence shown here is derived from an EMBL/GenBank/DDBJ whole genome shotgun (WGS) entry which is preliminary data.</text>
</comment>
<dbReference type="Pfam" id="PF13516">
    <property type="entry name" value="LRR_6"/>
    <property type="match status" value="1"/>
</dbReference>
<dbReference type="Proteomes" id="UP001494672">
    <property type="component" value="Unassembled WGS sequence"/>
</dbReference>
<evidence type="ECO:0000313" key="4">
    <source>
        <dbReference type="Proteomes" id="UP001494672"/>
    </source>
</evidence>
<dbReference type="RefSeq" id="WP_117874924.1">
    <property type="nucleotide sequence ID" value="NZ_JBBNGJ010000004.1"/>
</dbReference>
<proteinExistence type="predicted"/>
<dbReference type="Pfam" id="PF12799">
    <property type="entry name" value="LRR_4"/>
    <property type="match status" value="1"/>
</dbReference>
<gene>
    <name evidence="3" type="ORF">AAAU18_07190</name>
</gene>
<organism evidence="3 4">
    <name type="scientific">Coprococcus aceti</name>
    <dbReference type="NCBI Taxonomy" id="2981786"/>
    <lineage>
        <taxon>Bacteria</taxon>
        <taxon>Bacillati</taxon>
        <taxon>Bacillota</taxon>
        <taxon>Clostridia</taxon>
        <taxon>Lachnospirales</taxon>
        <taxon>Lachnospiraceae</taxon>
        <taxon>Coprococcus</taxon>
    </lineage>
</organism>
<evidence type="ECO:0000313" key="3">
    <source>
        <dbReference type="EMBL" id="MEQ2592703.1"/>
    </source>
</evidence>